<feature type="compositionally biased region" description="Low complexity" evidence="1">
    <location>
        <begin position="101"/>
        <end position="115"/>
    </location>
</feature>
<evidence type="ECO:0000313" key="3">
    <source>
        <dbReference type="EMBL" id="PIG90302.1"/>
    </source>
</evidence>
<protein>
    <recommendedName>
        <fullName evidence="2">HNH nuclease domain-containing protein</fullName>
    </recommendedName>
</protein>
<dbReference type="Proteomes" id="UP000231358">
    <property type="component" value="Unassembled WGS sequence"/>
</dbReference>
<comment type="caution">
    <text evidence="3">The sequence shown here is derived from an EMBL/GenBank/DDBJ whole genome shotgun (WGS) entry which is preliminary data.</text>
</comment>
<feature type="compositionally biased region" description="Polar residues" evidence="1">
    <location>
        <begin position="363"/>
        <end position="382"/>
    </location>
</feature>
<feature type="region of interest" description="Disordered" evidence="1">
    <location>
        <begin position="363"/>
        <end position="410"/>
    </location>
</feature>
<organism evidence="3 4">
    <name type="scientific">Aspergillus arachidicola</name>
    <dbReference type="NCBI Taxonomy" id="656916"/>
    <lineage>
        <taxon>Eukaryota</taxon>
        <taxon>Fungi</taxon>
        <taxon>Dikarya</taxon>
        <taxon>Ascomycota</taxon>
        <taxon>Pezizomycotina</taxon>
        <taxon>Eurotiomycetes</taxon>
        <taxon>Eurotiomycetidae</taxon>
        <taxon>Eurotiales</taxon>
        <taxon>Aspergillaceae</taxon>
        <taxon>Aspergillus</taxon>
        <taxon>Aspergillus subgen. Circumdati</taxon>
    </lineage>
</organism>
<gene>
    <name evidence="3" type="ORF">AARAC_010819</name>
</gene>
<dbReference type="EMBL" id="NEXV01000011">
    <property type="protein sequence ID" value="PIG90302.1"/>
    <property type="molecule type" value="Genomic_DNA"/>
</dbReference>
<sequence>MDPPRRGRSGTVLPALNDNSDTQDEIYNEPCQRRLDLLEQLDIILDHEHVAPSFWAVLMMADIELLENLVVEAEKSPYLVEFCQHACTAIPLTWKQKEPVNRQSSQSSSRTGGTNNRNKTLSRKAKDRDNDSCVIRKDKVGLQIAHIYPWCLLSGNETNVSRSYPPFWRMLRYFWSPARISLWHSEIFTNPKRPGTPYDSISNLICLSSDLHQAWTDGRFSLRPLEYNAENTELKFQFYYQPTPNHSLDDRISLLTRPESSRDLDGLYKNQHGLFRLTIVDDNGQVLRVRSGQEFTLKTSDPVNLPLPSKQLMEMAWILARVVNLSGAGEEKEIEEFSSDDGYDIDITAKTEAIKDWLEQSFQSSDNSSEMDIDTTGITSAGPSPMKTRDITTETENTLEQHTLTRENEI</sequence>
<evidence type="ECO:0000259" key="2">
    <source>
        <dbReference type="Pfam" id="PF13391"/>
    </source>
</evidence>
<accession>A0A2G7GBT8</accession>
<evidence type="ECO:0000313" key="4">
    <source>
        <dbReference type="Proteomes" id="UP000231358"/>
    </source>
</evidence>
<evidence type="ECO:0000256" key="1">
    <source>
        <dbReference type="SAM" id="MobiDB-lite"/>
    </source>
</evidence>
<dbReference type="AlphaFoldDB" id="A0A2G7GBT8"/>
<proteinExistence type="predicted"/>
<feature type="domain" description="HNH nuclease" evidence="2">
    <location>
        <begin position="133"/>
        <end position="222"/>
    </location>
</feature>
<name>A0A2G7GBT8_9EURO</name>
<keyword evidence="4" id="KW-1185">Reference proteome</keyword>
<dbReference type="Pfam" id="PF13391">
    <property type="entry name" value="HNH_2"/>
    <property type="match status" value="1"/>
</dbReference>
<feature type="region of interest" description="Disordered" evidence="1">
    <location>
        <begin position="98"/>
        <end position="127"/>
    </location>
</feature>
<reference evidence="3 4" key="1">
    <citation type="submission" date="2017-05" db="EMBL/GenBank/DDBJ databases">
        <title>Genome sequence for an aflatoxigenic pathogen of Argentinian peanut, Aspergillus arachidicola.</title>
        <authorList>
            <person name="Moore G."/>
            <person name="Beltz S.B."/>
            <person name="Mack B.M."/>
        </authorList>
    </citation>
    <scope>NUCLEOTIDE SEQUENCE [LARGE SCALE GENOMIC DNA]</scope>
    <source>
        <strain evidence="3 4">CBS 117610</strain>
    </source>
</reference>
<feature type="region of interest" description="Disordered" evidence="1">
    <location>
        <begin position="1"/>
        <end position="23"/>
    </location>
</feature>
<dbReference type="InterPro" id="IPR003615">
    <property type="entry name" value="HNH_nuc"/>
</dbReference>